<dbReference type="Proteomes" id="UP000583929">
    <property type="component" value="Unassembled WGS sequence"/>
</dbReference>
<dbReference type="EMBL" id="JAATIQ010000297">
    <property type="protein sequence ID" value="KAF4363371.1"/>
    <property type="molecule type" value="Genomic_DNA"/>
</dbReference>
<sequence>MGLLRILSFLILFCYCFDNGVEGSHKIIPEYQSLDIDEVNPIHRTGFHFQPQKHWINGPMYFKGIYHLFYQYNPWGAVWGNIVWAHSVSEDMVNWESLEPAIFPSEDYDINGCWSGSATVLPGNKPVIMYTGIDKSIRQIQNYAIPKNASDPYLREWIKPKNNPIAIPDKSENASAFRDPTTAWKGEDGHWRMVVGGKRNRRGMAHLYRSKDFKTWIKAKHPLHSVPHTGMWECPDFYPVSISGTKNGLDTSSLGKNIKHVFKASLDITRYEYYTIGTYLPNKDRYVPDNTSIDGWAGLRYDYGNYYASKTFFDPSKMRRVLWGWANESDTEDDDVAKGWAGVQTIPRTVWLDPNGKQLLQWPIEEIETLRDQKVEVNNLKLEKGDFSEIKGITAAQADVDVVFSFPSLEKAEEFDSSWDNAENLCAQKPSHIEDADITDNKLSLRSLIDHSIIENFGEEGKTCITSRVYPSLAIGNNAHLYVFNNGSETVTVQNLQAWSMKSPTVMN</sequence>
<dbReference type="InterPro" id="IPR023296">
    <property type="entry name" value="Glyco_hydro_beta-prop_sf"/>
</dbReference>
<dbReference type="FunFam" id="2.115.10.20:FF:000001">
    <property type="entry name" value="Beta-fructofuranosidase, insoluble isoenzyme CWINV1"/>
    <property type="match status" value="1"/>
</dbReference>
<evidence type="ECO:0000259" key="7">
    <source>
        <dbReference type="Pfam" id="PF00251"/>
    </source>
</evidence>
<keyword evidence="3 5" id="KW-0378">Hydrolase</keyword>
<dbReference type="InterPro" id="IPR001362">
    <property type="entry name" value="Glyco_hydro_32"/>
</dbReference>
<organism evidence="9 10">
    <name type="scientific">Cannabis sativa</name>
    <name type="common">Hemp</name>
    <name type="synonym">Marijuana</name>
    <dbReference type="NCBI Taxonomy" id="3483"/>
    <lineage>
        <taxon>Eukaryota</taxon>
        <taxon>Viridiplantae</taxon>
        <taxon>Streptophyta</taxon>
        <taxon>Embryophyta</taxon>
        <taxon>Tracheophyta</taxon>
        <taxon>Spermatophyta</taxon>
        <taxon>Magnoliopsida</taxon>
        <taxon>eudicotyledons</taxon>
        <taxon>Gunneridae</taxon>
        <taxon>Pentapetalae</taxon>
        <taxon>rosids</taxon>
        <taxon>fabids</taxon>
        <taxon>Rosales</taxon>
        <taxon>Cannabaceae</taxon>
        <taxon>Cannabis</taxon>
    </lineage>
</organism>
<evidence type="ECO:0008006" key="11">
    <source>
        <dbReference type="Google" id="ProtNLM"/>
    </source>
</evidence>
<feature type="chain" id="PRO_5029677332" description="Beta-fructofuranosidase" evidence="6">
    <location>
        <begin position="24"/>
        <end position="508"/>
    </location>
</feature>
<dbReference type="Gene3D" id="2.60.120.560">
    <property type="entry name" value="Exo-inulinase, domain 1"/>
    <property type="match status" value="2"/>
</dbReference>
<dbReference type="SUPFAM" id="SSF49899">
    <property type="entry name" value="Concanavalin A-like lectins/glucanases"/>
    <property type="match status" value="1"/>
</dbReference>
<dbReference type="PANTHER" id="PTHR31953">
    <property type="entry name" value="BETA-FRUCTOFURANOSIDASE, INSOLUBLE ISOENZYME CWINV1-RELATED"/>
    <property type="match status" value="1"/>
</dbReference>
<dbReference type="SUPFAM" id="SSF75005">
    <property type="entry name" value="Arabinanase/levansucrase/invertase"/>
    <property type="match status" value="1"/>
</dbReference>
<dbReference type="GO" id="GO:0005975">
    <property type="term" value="P:carbohydrate metabolic process"/>
    <property type="evidence" value="ECO:0007669"/>
    <property type="project" value="InterPro"/>
</dbReference>
<comment type="catalytic activity">
    <reaction evidence="1">
        <text>Hydrolysis of terminal non-reducing beta-D-fructofuranoside residues in beta-D-fructofuranosides.</text>
        <dbReference type="EC" id="3.2.1.26"/>
    </reaction>
</comment>
<proteinExistence type="inferred from homology"/>
<reference evidence="9 10" key="1">
    <citation type="journal article" date="2020" name="bioRxiv">
        <title>Sequence and annotation of 42 cannabis genomes reveals extensive copy number variation in cannabinoid synthesis and pathogen resistance genes.</title>
        <authorList>
            <person name="Mckernan K.J."/>
            <person name="Helbert Y."/>
            <person name="Kane L.T."/>
            <person name="Ebling H."/>
            <person name="Zhang L."/>
            <person name="Liu B."/>
            <person name="Eaton Z."/>
            <person name="Mclaughlin S."/>
            <person name="Kingan S."/>
            <person name="Baybayan P."/>
            <person name="Concepcion G."/>
            <person name="Jordan M."/>
            <person name="Riva A."/>
            <person name="Barbazuk W."/>
            <person name="Harkins T."/>
        </authorList>
    </citation>
    <scope>NUCLEOTIDE SEQUENCE [LARGE SCALE GENOMIC DNA]</scope>
    <source>
        <strain evidence="10">cv. Jamaican Lion 4</strain>
        <tissue evidence="9">Leaf</tissue>
    </source>
</reference>
<dbReference type="Pfam" id="PF08244">
    <property type="entry name" value="Glyco_hydro_32C"/>
    <property type="match status" value="1"/>
</dbReference>
<dbReference type="AlphaFoldDB" id="A0A7J6EY55"/>
<accession>A0A7J6EY55</accession>
<dbReference type="InterPro" id="IPR050551">
    <property type="entry name" value="Fructan_Metab_Enzymes"/>
</dbReference>
<name>A0A7J6EY55_CANSA</name>
<gene>
    <name evidence="9" type="ORF">G4B88_002118</name>
</gene>
<dbReference type="GO" id="GO:0004564">
    <property type="term" value="F:beta-fructofuranosidase activity"/>
    <property type="evidence" value="ECO:0007669"/>
    <property type="project" value="UniProtKB-EC"/>
</dbReference>
<keyword evidence="6" id="KW-0732">Signal</keyword>
<keyword evidence="10" id="KW-1185">Reference proteome</keyword>
<dbReference type="InterPro" id="IPR013189">
    <property type="entry name" value="Glyco_hydro_32_C"/>
</dbReference>
<evidence type="ECO:0000256" key="5">
    <source>
        <dbReference type="RuleBase" id="RU362110"/>
    </source>
</evidence>
<dbReference type="InterPro" id="IPR013320">
    <property type="entry name" value="ConA-like_dom_sf"/>
</dbReference>
<evidence type="ECO:0000256" key="1">
    <source>
        <dbReference type="ARBA" id="ARBA00000094"/>
    </source>
</evidence>
<dbReference type="CDD" id="cd18624">
    <property type="entry name" value="GH32_Fruct1-like"/>
    <property type="match status" value="1"/>
</dbReference>
<feature type="domain" description="Glycosyl hydrolase family 32 N-terminal" evidence="7">
    <location>
        <begin position="48"/>
        <end position="363"/>
    </location>
</feature>
<dbReference type="Pfam" id="PF00251">
    <property type="entry name" value="Glyco_hydro_32N"/>
    <property type="match status" value="1"/>
</dbReference>
<evidence type="ECO:0000259" key="8">
    <source>
        <dbReference type="Pfam" id="PF08244"/>
    </source>
</evidence>
<dbReference type="SMART" id="SM00640">
    <property type="entry name" value="Glyco_32"/>
    <property type="match status" value="1"/>
</dbReference>
<evidence type="ECO:0000256" key="6">
    <source>
        <dbReference type="SAM" id="SignalP"/>
    </source>
</evidence>
<evidence type="ECO:0000313" key="10">
    <source>
        <dbReference type="Proteomes" id="UP000583929"/>
    </source>
</evidence>
<evidence type="ECO:0000256" key="2">
    <source>
        <dbReference type="ARBA" id="ARBA00009902"/>
    </source>
</evidence>
<dbReference type="Gene3D" id="2.115.10.20">
    <property type="entry name" value="Glycosyl hydrolase domain, family 43"/>
    <property type="match status" value="1"/>
</dbReference>
<feature type="signal peptide" evidence="6">
    <location>
        <begin position="1"/>
        <end position="23"/>
    </location>
</feature>
<evidence type="ECO:0000256" key="4">
    <source>
        <dbReference type="ARBA" id="ARBA00023295"/>
    </source>
</evidence>
<comment type="caution">
    <text evidence="9">The sequence shown here is derived from an EMBL/GenBank/DDBJ whole genome shotgun (WGS) entry which is preliminary data.</text>
</comment>
<protein>
    <recommendedName>
        <fullName evidence="11">Beta-fructofuranosidase</fullName>
    </recommendedName>
</protein>
<evidence type="ECO:0000256" key="3">
    <source>
        <dbReference type="ARBA" id="ARBA00022801"/>
    </source>
</evidence>
<feature type="domain" description="Glycosyl hydrolase family 32 C-terminal" evidence="8">
    <location>
        <begin position="435"/>
        <end position="500"/>
    </location>
</feature>
<keyword evidence="4 5" id="KW-0326">Glycosidase</keyword>
<dbReference type="InterPro" id="IPR013148">
    <property type="entry name" value="Glyco_hydro_32_N"/>
</dbReference>
<comment type="similarity">
    <text evidence="2 5">Belongs to the glycosyl hydrolase 32 family.</text>
</comment>
<evidence type="ECO:0000313" key="9">
    <source>
        <dbReference type="EMBL" id="KAF4363371.1"/>
    </source>
</evidence>